<evidence type="ECO:0000313" key="2">
    <source>
        <dbReference type="EMBL" id="MQL73203.1"/>
    </source>
</evidence>
<protein>
    <submittedName>
        <fullName evidence="2">Uncharacterized protein</fullName>
    </submittedName>
</protein>
<organism evidence="2 3">
    <name type="scientific">Colocasia esculenta</name>
    <name type="common">Wild taro</name>
    <name type="synonym">Arum esculentum</name>
    <dbReference type="NCBI Taxonomy" id="4460"/>
    <lineage>
        <taxon>Eukaryota</taxon>
        <taxon>Viridiplantae</taxon>
        <taxon>Streptophyta</taxon>
        <taxon>Embryophyta</taxon>
        <taxon>Tracheophyta</taxon>
        <taxon>Spermatophyta</taxon>
        <taxon>Magnoliopsida</taxon>
        <taxon>Liliopsida</taxon>
        <taxon>Araceae</taxon>
        <taxon>Aroideae</taxon>
        <taxon>Colocasieae</taxon>
        <taxon>Colocasia</taxon>
    </lineage>
</organism>
<dbReference type="AlphaFoldDB" id="A0A843TUV1"/>
<reference evidence="2" key="1">
    <citation type="submission" date="2017-07" db="EMBL/GenBank/DDBJ databases">
        <title>Taro Niue Genome Assembly and Annotation.</title>
        <authorList>
            <person name="Atibalentja N."/>
            <person name="Keating K."/>
            <person name="Fields C.J."/>
        </authorList>
    </citation>
    <scope>NUCLEOTIDE SEQUENCE</scope>
    <source>
        <strain evidence="2">Niue_2</strain>
        <tissue evidence="2">Leaf</tissue>
    </source>
</reference>
<evidence type="ECO:0000313" key="3">
    <source>
        <dbReference type="Proteomes" id="UP000652761"/>
    </source>
</evidence>
<dbReference type="EMBL" id="NMUH01000157">
    <property type="protein sequence ID" value="MQL73203.1"/>
    <property type="molecule type" value="Genomic_DNA"/>
</dbReference>
<sequence>MRDVTTPPVPTLPPRHLPMPSPLPRPIIPPTSTLRNPSSQPPPLERPQPQLRITTQLRLTPREEEPAATGHRKGVARWSFLLAVACCTTIGDGGSARAGHGRGKTEVDIGEFGALYQTLMDEKDEQEDM</sequence>
<accession>A0A843TUV1</accession>
<comment type="caution">
    <text evidence="2">The sequence shown here is derived from an EMBL/GenBank/DDBJ whole genome shotgun (WGS) entry which is preliminary data.</text>
</comment>
<gene>
    <name evidence="2" type="ORF">Taro_005560</name>
</gene>
<proteinExistence type="predicted"/>
<dbReference type="Proteomes" id="UP000652761">
    <property type="component" value="Unassembled WGS sequence"/>
</dbReference>
<evidence type="ECO:0000256" key="1">
    <source>
        <dbReference type="SAM" id="MobiDB-lite"/>
    </source>
</evidence>
<keyword evidence="3" id="KW-1185">Reference proteome</keyword>
<feature type="region of interest" description="Disordered" evidence="1">
    <location>
        <begin position="1"/>
        <end position="50"/>
    </location>
</feature>
<feature type="compositionally biased region" description="Pro residues" evidence="1">
    <location>
        <begin position="7"/>
        <end position="29"/>
    </location>
</feature>
<name>A0A843TUV1_COLES</name>